<dbReference type="CTD" id="20316176"/>
<keyword evidence="1" id="KW-0732">Signal</keyword>
<gene>
    <name evidence="2" type="ORF">T265_01988</name>
</gene>
<evidence type="ECO:0000256" key="1">
    <source>
        <dbReference type="SAM" id="SignalP"/>
    </source>
</evidence>
<reference evidence="2 3" key="1">
    <citation type="submission" date="2013-11" db="EMBL/GenBank/DDBJ databases">
        <title>Opisthorchis viverrini - life in the bile duct.</title>
        <authorList>
            <person name="Young N.D."/>
            <person name="Nagarajan N."/>
            <person name="Lin S.J."/>
            <person name="Korhonen P.K."/>
            <person name="Jex A.R."/>
            <person name="Hall R.S."/>
            <person name="Safavi-Hemami H."/>
            <person name="Kaewkong W."/>
            <person name="Bertrand D."/>
            <person name="Gao S."/>
            <person name="Seet Q."/>
            <person name="Wongkham S."/>
            <person name="Teh B.T."/>
            <person name="Wongkham C."/>
            <person name="Intapan P.M."/>
            <person name="Maleewong W."/>
            <person name="Yang X."/>
            <person name="Hu M."/>
            <person name="Wang Z."/>
            <person name="Hofmann A."/>
            <person name="Sternberg P.W."/>
            <person name="Tan P."/>
            <person name="Wang J."/>
            <person name="Gasser R.B."/>
        </authorList>
    </citation>
    <scope>NUCLEOTIDE SEQUENCE [LARGE SCALE GENOMIC DNA]</scope>
</reference>
<keyword evidence="3" id="KW-1185">Reference proteome</keyword>
<accession>A0A075A862</accession>
<evidence type="ECO:0000313" key="2">
    <source>
        <dbReference type="EMBL" id="KER31905.1"/>
    </source>
</evidence>
<dbReference type="KEGG" id="ovi:T265_01988"/>
<dbReference type="Proteomes" id="UP000054324">
    <property type="component" value="Unassembled WGS sequence"/>
</dbReference>
<name>A0A075A862_OPIVI</name>
<evidence type="ECO:0000313" key="3">
    <source>
        <dbReference type="Proteomes" id="UP000054324"/>
    </source>
</evidence>
<feature type="signal peptide" evidence="1">
    <location>
        <begin position="1"/>
        <end position="43"/>
    </location>
</feature>
<feature type="chain" id="PRO_5001704569" evidence="1">
    <location>
        <begin position="44"/>
        <end position="91"/>
    </location>
</feature>
<protein>
    <submittedName>
        <fullName evidence="2">Uncharacterized protein</fullName>
    </submittedName>
</protein>
<dbReference type="RefSeq" id="XP_009164390.1">
    <property type="nucleotide sequence ID" value="XM_009166126.1"/>
</dbReference>
<organism evidence="2 3">
    <name type="scientific">Opisthorchis viverrini</name>
    <name type="common">Southeast Asian liver fluke</name>
    <dbReference type="NCBI Taxonomy" id="6198"/>
    <lineage>
        <taxon>Eukaryota</taxon>
        <taxon>Metazoa</taxon>
        <taxon>Spiralia</taxon>
        <taxon>Lophotrochozoa</taxon>
        <taxon>Platyhelminthes</taxon>
        <taxon>Trematoda</taxon>
        <taxon>Digenea</taxon>
        <taxon>Opisthorchiida</taxon>
        <taxon>Opisthorchiata</taxon>
        <taxon>Opisthorchiidae</taxon>
        <taxon>Opisthorchis</taxon>
    </lineage>
</organism>
<dbReference type="EMBL" id="KL596640">
    <property type="protein sequence ID" value="KER31905.1"/>
    <property type="molecule type" value="Genomic_DNA"/>
</dbReference>
<dbReference type="OrthoDB" id="6219646at2759"/>
<dbReference type="AlphaFoldDB" id="A0A075A862"/>
<sequence>MDHKSTQHLIVIGSQMFRSAQASMTNFIVVLLLVLCVSSGTHGFPHSLEHAADDANESYRRLEVPIRYGLWEGSNKRWFPIKEYRGGLLDV</sequence>
<dbReference type="GeneID" id="20316176"/>
<proteinExistence type="predicted"/>